<comment type="caution">
    <text evidence="2">The sequence shown here is derived from an EMBL/GenBank/DDBJ whole genome shotgun (WGS) entry which is preliminary data.</text>
</comment>
<evidence type="ECO:0000256" key="1">
    <source>
        <dbReference type="SAM" id="SignalP"/>
    </source>
</evidence>
<organism evidence="2 3">
    <name type="scientific">Pseudoalteromonas arctica</name>
    <dbReference type="NCBI Taxonomy" id="394751"/>
    <lineage>
        <taxon>Bacteria</taxon>
        <taxon>Pseudomonadati</taxon>
        <taxon>Pseudomonadota</taxon>
        <taxon>Gammaproteobacteria</taxon>
        <taxon>Alteromonadales</taxon>
        <taxon>Pseudoalteromonadaceae</taxon>
        <taxon>Pseudoalteromonas</taxon>
    </lineage>
</organism>
<dbReference type="AlphaFoldDB" id="A0AAP6Y438"/>
<accession>A0AAP6Y438</accession>
<protein>
    <submittedName>
        <fullName evidence="2">Uncharacterized protein</fullName>
    </submittedName>
</protein>
<evidence type="ECO:0000313" key="2">
    <source>
        <dbReference type="EMBL" id="NMP03797.1"/>
    </source>
</evidence>
<sequence length="115" mass="12344">MKKIFVGAIILVSSSVFANPYKSGFVDVSIQIQEGKETFKLVCQPKITVGKLPKNWVSACNDIGKKLLELAVENGVKVDPVDKVFGMAGDFAQKASSDLPEDIVPAAIVSREFGS</sequence>
<proteinExistence type="predicted"/>
<reference evidence="2 3" key="1">
    <citation type="submission" date="2020-04" db="EMBL/GenBank/DDBJ databases">
        <title>Genome sequencing and assembly of Pseudoalteromonas arctica.</title>
        <authorList>
            <person name="Cook G.M."/>
        </authorList>
    </citation>
    <scope>NUCLEOTIDE SEQUENCE [LARGE SCALE GENOMIC DNA]</scope>
    <source>
        <strain evidence="2 3">NEC-BIFX-2020_001</strain>
    </source>
</reference>
<name>A0AAP6Y438_9GAMM</name>
<keyword evidence="1" id="KW-0732">Signal</keyword>
<feature type="signal peptide" evidence="1">
    <location>
        <begin position="1"/>
        <end position="18"/>
    </location>
</feature>
<dbReference type="RefSeq" id="WP_169044703.1">
    <property type="nucleotide sequence ID" value="NZ_JABBYB010000008.1"/>
</dbReference>
<dbReference type="EMBL" id="JABBYB010000008">
    <property type="protein sequence ID" value="NMP03797.1"/>
    <property type="molecule type" value="Genomic_DNA"/>
</dbReference>
<dbReference type="Proteomes" id="UP000549590">
    <property type="component" value="Unassembled WGS sequence"/>
</dbReference>
<feature type="chain" id="PRO_5043016986" evidence="1">
    <location>
        <begin position="19"/>
        <end position="115"/>
    </location>
</feature>
<gene>
    <name evidence="2" type="ORF">HHE94_13905</name>
</gene>
<evidence type="ECO:0000313" key="3">
    <source>
        <dbReference type="Proteomes" id="UP000549590"/>
    </source>
</evidence>